<dbReference type="AlphaFoldDB" id="M7BAW4"/>
<protein>
    <submittedName>
        <fullName evidence="1">Dynein heavy chain 9, axonemal</fullName>
    </submittedName>
</protein>
<accession>M7BAW4</accession>
<dbReference type="STRING" id="8469.M7BAW4"/>
<gene>
    <name evidence="1" type="ORF">UY3_07756</name>
</gene>
<sequence>AILNPVAYSVNYLFQDNQTLRQADPLSDEWKAYTEYIDHMILDGLIKAIKCSLKYLIENTKTSFKSTPLFEVQLVLNSS</sequence>
<name>M7BAW4_CHEMY</name>
<keyword evidence="2" id="KW-1185">Reference proteome</keyword>
<evidence type="ECO:0000313" key="2">
    <source>
        <dbReference type="Proteomes" id="UP000031443"/>
    </source>
</evidence>
<dbReference type="Proteomes" id="UP000031443">
    <property type="component" value="Unassembled WGS sequence"/>
</dbReference>
<proteinExistence type="predicted"/>
<reference evidence="2" key="1">
    <citation type="journal article" date="2013" name="Nat. Genet.">
        <title>The draft genomes of soft-shell turtle and green sea turtle yield insights into the development and evolution of the turtle-specific body plan.</title>
        <authorList>
            <person name="Wang Z."/>
            <person name="Pascual-Anaya J."/>
            <person name="Zadissa A."/>
            <person name="Li W."/>
            <person name="Niimura Y."/>
            <person name="Huang Z."/>
            <person name="Li C."/>
            <person name="White S."/>
            <person name="Xiong Z."/>
            <person name="Fang D."/>
            <person name="Wang B."/>
            <person name="Ming Y."/>
            <person name="Chen Y."/>
            <person name="Zheng Y."/>
            <person name="Kuraku S."/>
            <person name="Pignatelli M."/>
            <person name="Herrero J."/>
            <person name="Beal K."/>
            <person name="Nozawa M."/>
            <person name="Li Q."/>
            <person name="Wang J."/>
            <person name="Zhang H."/>
            <person name="Yu L."/>
            <person name="Shigenobu S."/>
            <person name="Wang J."/>
            <person name="Liu J."/>
            <person name="Flicek P."/>
            <person name="Searle S."/>
            <person name="Wang J."/>
            <person name="Kuratani S."/>
            <person name="Yin Y."/>
            <person name="Aken B."/>
            <person name="Zhang G."/>
            <person name="Irie N."/>
        </authorList>
    </citation>
    <scope>NUCLEOTIDE SEQUENCE [LARGE SCALE GENOMIC DNA]</scope>
</reference>
<organism evidence="1 2">
    <name type="scientific">Chelonia mydas</name>
    <name type="common">Green sea-turtle</name>
    <name type="synonym">Chelonia agassizi</name>
    <dbReference type="NCBI Taxonomy" id="8469"/>
    <lineage>
        <taxon>Eukaryota</taxon>
        <taxon>Metazoa</taxon>
        <taxon>Chordata</taxon>
        <taxon>Craniata</taxon>
        <taxon>Vertebrata</taxon>
        <taxon>Euteleostomi</taxon>
        <taxon>Archelosauria</taxon>
        <taxon>Testudinata</taxon>
        <taxon>Testudines</taxon>
        <taxon>Cryptodira</taxon>
        <taxon>Durocryptodira</taxon>
        <taxon>Americhelydia</taxon>
        <taxon>Chelonioidea</taxon>
        <taxon>Cheloniidae</taxon>
        <taxon>Chelonia</taxon>
    </lineage>
</organism>
<dbReference type="EMBL" id="KB529800">
    <property type="protein sequence ID" value="EMP35101.1"/>
    <property type="molecule type" value="Genomic_DNA"/>
</dbReference>
<evidence type="ECO:0000313" key="1">
    <source>
        <dbReference type="EMBL" id="EMP35101.1"/>
    </source>
</evidence>
<feature type="non-terminal residue" evidence="1">
    <location>
        <position position="1"/>
    </location>
</feature>